<feature type="transmembrane region" description="Helical" evidence="2">
    <location>
        <begin position="411"/>
        <end position="434"/>
    </location>
</feature>
<keyword evidence="2" id="KW-0472">Membrane</keyword>
<organism evidence="3 4">
    <name type="scientific">Angomonas deanei</name>
    <dbReference type="NCBI Taxonomy" id="59799"/>
    <lineage>
        <taxon>Eukaryota</taxon>
        <taxon>Discoba</taxon>
        <taxon>Euglenozoa</taxon>
        <taxon>Kinetoplastea</taxon>
        <taxon>Metakinetoplastina</taxon>
        <taxon>Trypanosomatida</taxon>
        <taxon>Trypanosomatidae</taxon>
        <taxon>Strigomonadinae</taxon>
        <taxon>Angomonas</taxon>
    </lineage>
</organism>
<feature type="transmembrane region" description="Helical" evidence="2">
    <location>
        <begin position="139"/>
        <end position="162"/>
    </location>
</feature>
<dbReference type="PANTHER" id="PTHR33297:SF4">
    <property type="entry name" value="AMASTIN"/>
    <property type="match status" value="1"/>
</dbReference>
<keyword evidence="4" id="KW-1185">Reference proteome</keyword>
<proteinExistence type="predicted"/>
<dbReference type="OrthoDB" id="258050at2759"/>
<sequence length="436" mass="48604">MSKHTSEENEYPEDEPRQEEPQEDQSAEEKEETSSSSKSSSDAGESEHPSDTESMAELRKETRDGGNVDIRAKPTAGGKNVVLFHTIVSFCSFALMLTASCPVQWMKAGNGDKWTLWKNYDGTKWADYKCDHKRQMFQAMAAFSIIATVSSLGSFLAGLLQLVGVGHFGVTAAFGFFTFAMTLVCWALIANQYHAYNCPGEISYVHHINRLYAGFALSISSCGIMFCSVVATLYYMWSKFSRPESAKQYSPVALVCCFISFGTLTIATVGSAFDFYVQYFLQYTVKVTLWHIQLEDREMGASEYYSYKDYNCKALNSYFKAGQAFSIIGAAFLFLAFLFNIAAVYKKVMKIPTIIFMACSAVFTLICWAIMVGARYKKFCPDARDIRVADMYAIPAADGLEQRVFFEGYHIVDGLAMIISAFAITVVNVIIFAVKG</sequence>
<dbReference type="Proteomes" id="UP000515908">
    <property type="component" value="Chromosome 29"/>
</dbReference>
<feature type="transmembrane region" description="Helical" evidence="2">
    <location>
        <begin position="168"/>
        <end position="190"/>
    </location>
</feature>
<gene>
    <name evidence="3" type="ORF">ADEAN_001047500</name>
</gene>
<feature type="transmembrane region" description="Helical" evidence="2">
    <location>
        <begin position="211"/>
        <end position="237"/>
    </location>
</feature>
<dbReference type="EMBL" id="LR877173">
    <property type="protein sequence ID" value="CAD2222919.1"/>
    <property type="molecule type" value="Genomic_DNA"/>
</dbReference>
<feature type="transmembrane region" description="Helical" evidence="2">
    <location>
        <begin position="82"/>
        <end position="103"/>
    </location>
</feature>
<feature type="compositionally biased region" description="Acidic residues" evidence="1">
    <location>
        <begin position="21"/>
        <end position="31"/>
    </location>
</feature>
<protein>
    <submittedName>
        <fullName evidence="3">Amastin surface glycoprotein, putative</fullName>
    </submittedName>
</protein>
<dbReference type="Pfam" id="PF07344">
    <property type="entry name" value="Amastin"/>
    <property type="match status" value="2"/>
</dbReference>
<evidence type="ECO:0000313" key="4">
    <source>
        <dbReference type="Proteomes" id="UP000515908"/>
    </source>
</evidence>
<dbReference type="VEuPathDB" id="TriTrypDB:ADEAN_001047500"/>
<keyword evidence="2" id="KW-1133">Transmembrane helix</keyword>
<feature type="region of interest" description="Disordered" evidence="1">
    <location>
        <begin position="1"/>
        <end position="72"/>
    </location>
</feature>
<evidence type="ECO:0000256" key="1">
    <source>
        <dbReference type="SAM" id="MobiDB-lite"/>
    </source>
</evidence>
<dbReference type="PANTHER" id="PTHR33297">
    <property type="entry name" value="AMASTIN-LIKE SURFACE PROTEIN-LIKE PROTEIN-RELATED"/>
    <property type="match status" value="1"/>
</dbReference>
<dbReference type="InterPro" id="IPR009944">
    <property type="entry name" value="Amastin"/>
</dbReference>
<feature type="transmembrane region" description="Helical" evidence="2">
    <location>
        <begin position="351"/>
        <end position="374"/>
    </location>
</feature>
<feature type="compositionally biased region" description="Basic and acidic residues" evidence="1">
    <location>
        <begin position="45"/>
        <end position="72"/>
    </location>
</feature>
<name>S9VE56_9TRYP</name>
<reference evidence="3 4" key="1">
    <citation type="submission" date="2020-08" db="EMBL/GenBank/DDBJ databases">
        <authorList>
            <person name="Newling K."/>
            <person name="Davey J."/>
            <person name="Forrester S."/>
        </authorList>
    </citation>
    <scope>NUCLEOTIDE SEQUENCE [LARGE SCALE GENOMIC DNA]</scope>
    <source>
        <strain evidence="4">Crithidia deanei Carvalho (ATCC PRA-265)</strain>
    </source>
</reference>
<feature type="transmembrane region" description="Helical" evidence="2">
    <location>
        <begin position="249"/>
        <end position="277"/>
    </location>
</feature>
<feature type="transmembrane region" description="Helical" evidence="2">
    <location>
        <begin position="324"/>
        <end position="345"/>
    </location>
</feature>
<keyword evidence="2" id="KW-0812">Transmembrane</keyword>
<dbReference type="AlphaFoldDB" id="S9VE56"/>
<evidence type="ECO:0000256" key="2">
    <source>
        <dbReference type="SAM" id="Phobius"/>
    </source>
</evidence>
<feature type="compositionally biased region" description="Low complexity" evidence="1">
    <location>
        <begin position="34"/>
        <end position="43"/>
    </location>
</feature>
<evidence type="ECO:0000313" key="3">
    <source>
        <dbReference type="EMBL" id="CAD2222919.1"/>
    </source>
</evidence>
<accession>S9VE56</accession>